<protein>
    <submittedName>
        <fullName evidence="2">Uncharacterized protein</fullName>
    </submittedName>
</protein>
<name>A0A136JF45_9PEZI</name>
<proteinExistence type="predicted"/>
<feature type="region of interest" description="Disordered" evidence="1">
    <location>
        <begin position="1"/>
        <end position="128"/>
    </location>
</feature>
<accession>A0A136JF45</accession>
<feature type="compositionally biased region" description="Polar residues" evidence="1">
    <location>
        <begin position="216"/>
        <end position="246"/>
    </location>
</feature>
<dbReference type="OrthoDB" id="20473at2759"/>
<evidence type="ECO:0000313" key="3">
    <source>
        <dbReference type="Proteomes" id="UP000070501"/>
    </source>
</evidence>
<feature type="compositionally biased region" description="Pro residues" evidence="1">
    <location>
        <begin position="82"/>
        <end position="91"/>
    </location>
</feature>
<feature type="compositionally biased region" description="Gly residues" evidence="1">
    <location>
        <begin position="181"/>
        <end position="192"/>
    </location>
</feature>
<feature type="compositionally biased region" description="Polar residues" evidence="1">
    <location>
        <begin position="1"/>
        <end position="12"/>
    </location>
</feature>
<feature type="compositionally biased region" description="Acidic residues" evidence="1">
    <location>
        <begin position="194"/>
        <end position="207"/>
    </location>
</feature>
<dbReference type="Proteomes" id="UP000070501">
    <property type="component" value="Unassembled WGS sequence"/>
</dbReference>
<organism evidence="2 3">
    <name type="scientific">Microdochium bolleyi</name>
    <dbReference type="NCBI Taxonomy" id="196109"/>
    <lineage>
        <taxon>Eukaryota</taxon>
        <taxon>Fungi</taxon>
        <taxon>Dikarya</taxon>
        <taxon>Ascomycota</taxon>
        <taxon>Pezizomycotina</taxon>
        <taxon>Sordariomycetes</taxon>
        <taxon>Xylariomycetidae</taxon>
        <taxon>Xylariales</taxon>
        <taxon>Microdochiaceae</taxon>
        <taxon>Microdochium</taxon>
    </lineage>
</organism>
<feature type="compositionally biased region" description="Low complexity" evidence="1">
    <location>
        <begin position="34"/>
        <end position="47"/>
    </location>
</feature>
<feature type="compositionally biased region" description="Basic and acidic residues" evidence="1">
    <location>
        <begin position="23"/>
        <end position="33"/>
    </location>
</feature>
<dbReference type="InParanoid" id="A0A136JF45"/>
<feature type="region of interest" description="Disordered" evidence="1">
    <location>
        <begin position="341"/>
        <end position="386"/>
    </location>
</feature>
<dbReference type="PANTHER" id="PTHR22705">
    <property type="entry name" value="ZINC FINGER, ZZ DOMAIN CONTAINING 3"/>
    <property type="match status" value="1"/>
</dbReference>
<reference evidence="3" key="1">
    <citation type="submission" date="2016-02" db="EMBL/GenBank/DDBJ databases">
        <title>Draft genome sequence of Microdochium bolleyi, a fungal endophyte of beachgrass.</title>
        <authorList>
            <consortium name="DOE Joint Genome Institute"/>
            <person name="David A.S."/>
            <person name="May G."/>
            <person name="Haridas S."/>
            <person name="Lim J."/>
            <person name="Wang M."/>
            <person name="Labutti K."/>
            <person name="Lipzen A."/>
            <person name="Barry K."/>
            <person name="Grigoriev I.V."/>
        </authorList>
    </citation>
    <scope>NUCLEOTIDE SEQUENCE [LARGE SCALE GENOMIC DNA]</scope>
    <source>
        <strain evidence="3">J235TASD1</strain>
    </source>
</reference>
<dbReference type="InterPro" id="IPR037830">
    <property type="entry name" value="ZZZ3"/>
</dbReference>
<sequence length="386" mass="40573">MPGLTIDTNVATAGSPAIGPPSHQDDKPVEHQDPSSSQAAPASTSVPTDSNTSTRSPLPDVNATQHNAQSVPSASRRSESPQRPPYSPITPPLRASELPPRPEYTHLEQLPQTTVEPPQPEPIDFASNPDVLALQSAISILQMQRRKAAADMVVLSRAKEAALEDPAAFLADLDNRKIGYEGDGLFTGGGQDGDSSDSDSDDDDGDVDMNLCKASNADSATSKSSKQPNSRKSTSTGTNRTPTDQQAPKPWHKLPKPQNVVRMPAINWAQYAVVGDSLDRIHQEQVRAPTQGSPAVMQAGGTFDFTFSSAAPSGAGTGASSTISSGIFNRQDKLVGIAAPYTPGKDKLVSQKRGGSSTAIASTSQQHQAQQQQGEVAPTAATAQKR</sequence>
<feature type="compositionally biased region" description="Low complexity" evidence="1">
    <location>
        <begin position="356"/>
        <end position="373"/>
    </location>
</feature>
<dbReference type="STRING" id="196109.A0A136JF45"/>
<evidence type="ECO:0000313" key="2">
    <source>
        <dbReference type="EMBL" id="KXJ95781.1"/>
    </source>
</evidence>
<dbReference type="AlphaFoldDB" id="A0A136JF45"/>
<feature type="compositionally biased region" description="Polar residues" evidence="1">
    <location>
        <begin position="48"/>
        <end position="75"/>
    </location>
</feature>
<evidence type="ECO:0000256" key="1">
    <source>
        <dbReference type="SAM" id="MobiDB-lite"/>
    </source>
</evidence>
<keyword evidence="3" id="KW-1185">Reference proteome</keyword>
<gene>
    <name evidence="2" type="ORF">Micbo1qcDRAFT_157846</name>
</gene>
<dbReference type="EMBL" id="KQ964246">
    <property type="protein sequence ID" value="KXJ95781.1"/>
    <property type="molecule type" value="Genomic_DNA"/>
</dbReference>
<dbReference type="PANTHER" id="PTHR22705:SF0">
    <property type="entry name" value="ZZ-TYPE ZINC FINGER-CONTAINING PROTEIN 3"/>
    <property type="match status" value="1"/>
</dbReference>
<feature type="region of interest" description="Disordered" evidence="1">
    <location>
        <begin position="180"/>
        <end position="258"/>
    </location>
</feature>